<protein>
    <submittedName>
        <fullName evidence="1">Uncharacterized protein</fullName>
    </submittedName>
</protein>
<dbReference type="EMBL" id="KN824899">
    <property type="protein sequence ID" value="KIK98289.1"/>
    <property type="molecule type" value="Genomic_DNA"/>
</dbReference>
<organism evidence="1 2">
    <name type="scientific">Paxillus rubicundulus Ve08.2h10</name>
    <dbReference type="NCBI Taxonomy" id="930991"/>
    <lineage>
        <taxon>Eukaryota</taxon>
        <taxon>Fungi</taxon>
        <taxon>Dikarya</taxon>
        <taxon>Basidiomycota</taxon>
        <taxon>Agaricomycotina</taxon>
        <taxon>Agaricomycetes</taxon>
        <taxon>Agaricomycetidae</taxon>
        <taxon>Boletales</taxon>
        <taxon>Paxilineae</taxon>
        <taxon>Paxillaceae</taxon>
        <taxon>Paxillus</taxon>
    </lineage>
</organism>
<dbReference type="InParanoid" id="A0A0D0E887"/>
<keyword evidence="2" id="KW-1185">Reference proteome</keyword>
<sequence length="144" mass="15739">MRVTSPPSGACALLWQSRGDGYSYTRQGFFLISESARGPSNVWSSPRTIDIVRGNAFAPICHSPGSSPQFPSIPANKLMHHEPTPDFSSHVYPTERPFLLASFSRSISISSRGGNYTGLLTMRAALRLRKQGSCRPSSAVHLME</sequence>
<dbReference type="HOGENOM" id="CLU_1797107_0_0_1"/>
<evidence type="ECO:0000313" key="1">
    <source>
        <dbReference type="EMBL" id="KIK98289.1"/>
    </source>
</evidence>
<name>A0A0D0E887_9AGAM</name>
<accession>A0A0D0E887</accession>
<dbReference type="Proteomes" id="UP000054538">
    <property type="component" value="Unassembled WGS sequence"/>
</dbReference>
<proteinExistence type="predicted"/>
<reference evidence="2" key="2">
    <citation type="submission" date="2015-01" db="EMBL/GenBank/DDBJ databases">
        <title>Evolutionary Origins and Diversification of the Mycorrhizal Mutualists.</title>
        <authorList>
            <consortium name="DOE Joint Genome Institute"/>
            <consortium name="Mycorrhizal Genomics Consortium"/>
            <person name="Kohler A."/>
            <person name="Kuo A."/>
            <person name="Nagy L.G."/>
            <person name="Floudas D."/>
            <person name="Copeland A."/>
            <person name="Barry K.W."/>
            <person name="Cichocki N."/>
            <person name="Veneault-Fourrey C."/>
            <person name="LaButti K."/>
            <person name="Lindquist E.A."/>
            <person name="Lipzen A."/>
            <person name="Lundell T."/>
            <person name="Morin E."/>
            <person name="Murat C."/>
            <person name="Riley R."/>
            <person name="Ohm R."/>
            <person name="Sun H."/>
            <person name="Tunlid A."/>
            <person name="Henrissat B."/>
            <person name="Grigoriev I.V."/>
            <person name="Hibbett D.S."/>
            <person name="Martin F."/>
        </authorList>
    </citation>
    <scope>NUCLEOTIDE SEQUENCE [LARGE SCALE GENOMIC DNA]</scope>
    <source>
        <strain evidence="2">Ve08.2h10</strain>
    </source>
</reference>
<gene>
    <name evidence="1" type="ORF">PAXRUDRAFT_824036</name>
</gene>
<reference evidence="1 2" key="1">
    <citation type="submission" date="2014-04" db="EMBL/GenBank/DDBJ databases">
        <authorList>
            <consortium name="DOE Joint Genome Institute"/>
            <person name="Kuo A."/>
            <person name="Kohler A."/>
            <person name="Jargeat P."/>
            <person name="Nagy L.G."/>
            <person name="Floudas D."/>
            <person name="Copeland A."/>
            <person name="Barry K.W."/>
            <person name="Cichocki N."/>
            <person name="Veneault-Fourrey C."/>
            <person name="LaButti K."/>
            <person name="Lindquist E.A."/>
            <person name="Lipzen A."/>
            <person name="Lundell T."/>
            <person name="Morin E."/>
            <person name="Murat C."/>
            <person name="Sun H."/>
            <person name="Tunlid A."/>
            <person name="Henrissat B."/>
            <person name="Grigoriev I.V."/>
            <person name="Hibbett D.S."/>
            <person name="Martin F."/>
            <person name="Nordberg H.P."/>
            <person name="Cantor M.N."/>
            <person name="Hua S.X."/>
        </authorList>
    </citation>
    <scope>NUCLEOTIDE SEQUENCE [LARGE SCALE GENOMIC DNA]</scope>
    <source>
        <strain evidence="1 2">Ve08.2h10</strain>
    </source>
</reference>
<dbReference type="AlphaFoldDB" id="A0A0D0E887"/>
<evidence type="ECO:0000313" key="2">
    <source>
        <dbReference type="Proteomes" id="UP000054538"/>
    </source>
</evidence>